<evidence type="ECO:0000313" key="4">
    <source>
        <dbReference type="Proteomes" id="UP000092445"/>
    </source>
</evidence>
<evidence type="ECO:0000259" key="2">
    <source>
        <dbReference type="Pfam" id="PF01702"/>
    </source>
</evidence>
<dbReference type="Gene3D" id="3.20.20.105">
    <property type="entry name" value="Queuine tRNA-ribosyltransferase-like"/>
    <property type="match status" value="1"/>
</dbReference>
<reference evidence="4" key="1">
    <citation type="submission" date="2014-03" db="EMBL/GenBank/DDBJ databases">
        <authorList>
            <person name="Aksoy S."/>
            <person name="Warren W."/>
            <person name="Wilson R.K."/>
        </authorList>
    </citation>
    <scope>NUCLEOTIDE SEQUENCE [LARGE SCALE GENOMIC DNA]</scope>
    <source>
        <strain evidence="4">IAEA</strain>
    </source>
</reference>
<organism evidence="3 4">
    <name type="scientific">Glossina pallidipes</name>
    <name type="common">Tsetse fly</name>
    <dbReference type="NCBI Taxonomy" id="7398"/>
    <lineage>
        <taxon>Eukaryota</taxon>
        <taxon>Metazoa</taxon>
        <taxon>Ecdysozoa</taxon>
        <taxon>Arthropoda</taxon>
        <taxon>Hexapoda</taxon>
        <taxon>Insecta</taxon>
        <taxon>Pterygota</taxon>
        <taxon>Neoptera</taxon>
        <taxon>Endopterygota</taxon>
        <taxon>Diptera</taxon>
        <taxon>Brachycera</taxon>
        <taxon>Muscomorpha</taxon>
        <taxon>Hippoboscoidea</taxon>
        <taxon>Glossinidae</taxon>
        <taxon>Glossina</taxon>
    </lineage>
</organism>
<dbReference type="AlphaFoldDB" id="A0A1A9ZHI6"/>
<evidence type="ECO:0000256" key="1">
    <source>
        <dbReference type="ARBA" id="ARBA00022833"/>
    </source>
</evidence>
<name>A0A1A9ZHI6_GLOPL</name>
<accession>A0A1A9ZHI6</accession>
<reference evidence="3" key="2">
    <citation type="submission" date="2020-05" db="UniProtKB">
        <authorList>
            <consortium name="EnsemblMetazoa"/>
        </authorList>
    </citation>
    <scope>IDENTIFICATION</scope>
    <source>
        <strain evidence="3">IAEA</strain>
    </source>
</reference>
<dbReference type="GO" id="GO:0005829">
    <property type="term" value="C:cytosol"/>
    <property type="evidence" value="ECO:0007669"/>
    <property type="project" value="TreeGrafter"/>
</dbReference>
<dbReference type="PANTHER" id="PTHR43530:SF1">
    <property type="entry name" value="QUEUINE TRNA-RIBOSYLTRANSFERASE CATALYTIC SUBUNIT 1"/>
    <property type="match status" value="1"/>
</dbReference>
<keyword evidence="4" id="KW-1185">Reference proteome</keyword>
<dbReference type="Pfam" id="PF01702">
    <property type="entry name" value="TGT"/>
    <property type="match status" value="1"/>
</dbReference>
<dbReference type="InterPro" id="IPR002616">
    <property type="entry name" value="tRNA_ribo_trans-like"/>
</dbReference>
<evidence type="ECO:0000313" key="3">
    <source>
        <dbReference type="EnsemblMetazoa" id="GPAI014824-PA"/>
    </source>
</evidence>
<feature type="domain" description="tRNA-guanine(15) transglycosylase-like" evidence="2">
    <location>
        <begin position="1"/>
        <end position="115"/>
    </location>
</feature>
<dbReference type="InterPro" id="IPR036511">
    <property type="entry name" value="TGT-like_sf"/>
</dbReference>
<dbReference type="GO" id="GO:0006400">
    <property type="term" value="P:tRNA modification"/>
    <property type="evidence" value="ECO:0007669"/>
    <property type="project" value="InterPro"/>
</dbReference>
<dbReference type="VEuPathDB" id="VectorBase:GPAI014824"/>
<dbReference type="SUPFAM" id="SSF51713">
    <property type="entry name" value="tRNA-guanine transglycosylase"/>
    <property type="match status" value="1"/>
</dbReference>
<dbReference type="EnsemblMetazoa" id="GPAI014824-RA">
    <property type="protein sequence ID" value="GPAI014824-PA"/>
    <property type="gene ID" value="GPAI014824"/>
</dbReference>
<sequence>MVSLLKLAEIDENGVNFRSPFDNSECMLTPEHSIQIQNIIGADIIMQLDDAVKTTTTGPRVEEALHRTIRWVDRCSEAHSRDEEQNLFPIVQGGLDPELRKQCVAGLLERPVRGYREYFADN</sequence>
<dbReference type="NCBIfam" id="TIGR00449">
    <property type="entry name" value="tgt_general"/>
    <property type="match status" value="1"/>
</dbReference>
<dbReference type="PANTHER" id="PTHR43530">
    <property type="entry name" value="QUEUINE TRNA-RIBOSYLTRANSFERASE CATALYTIC SUBUNIT 1"/>
    <property type="match status" value="1"/>
</dbReference>
<proteinExistence type="predicted"/>
<dbReference type="STRING" id="7398.A0A1A9ZHI6"/>
<dbReference type="Proteomes" id="UP000092445">
    <property type="component" value="Unassembled WGS sequence"/>
</dbReference>
<protein>
    <recommendedName>
        <fullName evidence="2">tRNA-guanine(15) transglycosylase-like domain-containing protein</fullName>
    </recommendedName>
</protein>
<keyword evidence="1" id="KW-0862">Zinc</keyword>
<dbReference type="GO" id="GO:0008479">
    <property type="term" value="F:tRNA-guanosine(34) queuine transglycosylase activity"/>
    <property type="evidence" value="ECO:0007669"/>
    <property type="project" value="TreeGrafter"/>
</dbReference>